<sequence>MRESVGPQLRFRLPGEWISVDPRDEDAARDHNASIARQIVGPADDAPLLRRRIQSGLDDAAAAAREASAHLLLICREIAPGVPTPVAITVHTPITVTPAVGTAPEAVMRAFELSLPHTGEPDLETATRMDAAGSAVLRLHAVSTQMIEEDGQSAVQRRLVARYWYTVPNSKQVALVNMSTPLGDIPHAMLRFFDAIVAASSWGTADAA</sequence>
<evidence type="ECO:0000313" key="1">
    <source>
        <dbReference type="EMBL" id="KIC59506.1"/>
    </source>
</evidence>
<dbReference type="AlphaFoldDB" id="A0A0B4CYM2"/>
<evidence type="ECO:0000313" key="2">
    <source>
        <dbReference type="Proteomes" id="UP000031202"/>
    </source>
</evidence>
<dbReference type="RefSeq" id="WP_039412984.1">
    <property type="nucleotide sequence ID" value="NZ_JWSZ01000003.1"/>
</dbReference>
<comment type="caution">
    <text evidence="1">The sequence shown here is derived from an EMBL/GenBank/DDBJ whole genome shotgun (WGS) entry which is preliminary data.</text>
</comment>
<protein>
    <submittedName>
        <fullName evidence="1">Uncharacterized protein</fullName>
    </submittedName>
</protein>
<organism evidence="1 2">
    <name type="scientific">Microbacterium hominis</name>
    <dbReference type="NCBI Taxonomy" id="162426"/>
    <lineage>
        <taxon>Bacteria</taxon>
        <taxon>Bacillati</taxon>
        <taxon>Actinomycetota</taxon>
        <taxon>Actinomycetes</taxon>
        <taxon>Micrococcales</taxon>
        <taxon>Microbacteriaceae</taxon>
        <taxon>Microbacterium</taxon>
    </lineage>
</organism>
<dbReference type="Proteomes" id="UP000031202">
    <property type="component" value="Unassembled WGS sequence"/>
</dbReference>
<dbReference type="EMBL" id="JWSZ01000003">
    <property type="protein sequence ID" value="KIC59506.1"/>
    <property type="molecule type" value="Genomic_DNA"/>
</dbReference>
<proteinExistence type="predicted"/>
<name>A0A0B4CYM2_9MICO</name>
<reference evidence="1 2" key="1">
    <citation type="submission" date="2014-12" db="EMBL/GenBank/DDBJ databases">
        <title>Genome sequencing of Microbacterium hominis TPW29.</title>
        <authorList>
            <person name="Tan P.W."/>
            <person name="Chan K.-G."/>
        </authorList>
    </citation>
    <scope>NUCLEOTIDE SEQUENCE [LARGE SCALE GENOMIC DNA]</scope>
    <source>
        <strain evidence="1 2">TPW29</strain>
    </source>
</reference>
<accession>A0A0B4CYM2</accession>
<gene>
    <name evidence="1" type="ORF">RM52_03380</name>
</gene>